<comment type="caution">
    <text evidence="2">The sequence shown here is derived from an EMBL/GenBank/DDBJ whole genome shotgun (WGS) entry which is preliminary data.</text>
</comment>
<name>A0A077QRP6_XENBV</name>
<dbReference type="AlphaFoldDB" id="A0A077QRP6"/>
<dbReference type="HOGENOM" id="CLU_149333_0_0_6"/>
<feature type="chain" id="PRO_5001722802" evidence="1">
    <location>
        <begin position="24"/>
        <end position="153"/>
    </location>
</feature>
<dbReference type="RefSeq" id="WP_038182537.1">
    <property type="nucleotide sequence ID" value="NZ_CAWLWA010000065.1"/>
</dbReference>
<dbReference type="EMBL" id="CBTB010000300">
    <property type="protein sequence ID" value="CDH35226.1"/>
    <property type="molecule type" value="Genomic_DNA"/>
</dbReference>
<feature type="signal peptide" evidence="1">
    <location>
        <begin position="1"/>
        <end position="23"/>
    </location>
</feature>
<organism evidence="2">
    <name type="scientific">Xenorhabdus bovienii str. Intermedium</name>
    <dbReference type="NCBI Taxonomy" id="1379677"/>
    <lineage>
        <taxon>Bacteria</taxon>
        <taxon>Pseudomonadati</taxon>
        <taxon>Pseudomonadota</taxon>
        <taxon>Gammaproteobacteria</taxon>
        <taxon>Enterobacterales</taxon>
        <taxon>Morganellaceae</taxon>
        <taxon>Xenorhabdus</taxon>
    </lineage>
</organism>
<evidence type="ECO:0000256" key="1">
    <source>
        <dbReference type="SAM" id="SignalP"/>
    </source>
</evidence>
<evidence type="ECO:0000313" key="2">
    <source>
        <dbReference type="EMBL" id="CDH35226.1"/>
    </source>
</evidence>
<protein>
    <submittedName>
        <fullName evidence="2">Uncharacterized protein</fullName>
    </submittedName>
</protein>
<dbReference type="Proteomes" id="UP000028480">
    <property type="component" value="Unassembled WGS sequence"/>
</dbReference>
<accession>A0A077QRP6</accession>
<keyword evidence="1" id="KW-0732">Signal</keyword>
<sequence>MCKLLLKITSLLSFFILSFSAIAASNTVTVFQCANKNHKMVNVSLYDGIYTYRFGKTNQQPDIKLQRTPEQLTHRFNNISAAETDTGKAQIRELNFKNGDFTYSVTSSELGTKYVAGVDVYKKDKLLTSIKCQPDTIVDHLSEYIFDLPEVDS</sequence>
<gene>
    <name evidence="2" type="ORF">XBI1_890003</name>
</gene>
<reference evidence="2" key="1">
    <citation type="submission" date="2013-07" db="EMBL/GenBank/DDBJ databases">
        <title>Sub-species coevolution in mutualistic symbiosis.</title>
        <authorList>
            <person name="Murfin K."/>
            <person name="Klassen J."/>
            <person name="Lee M."/>
            <person name="Forst S."/>
            <person name="Stock P."/>
            <person name="Goodrich-Blair H."/>
        </authorList>
    </citation>
    <scope>NUCLEOTIDE SEQUENCE [LARGE SCALE GENOMIC DNA]</scope>
    <source>
        <strain evidence="2">Intermedium</strain>
    </source>
</reference>
<proteinExistence type="predicted"/>